<evidence type="ECO:0000256" key="2">
    <source>
        <dbReference type="ARBA" id="ARBA00022670"/>
    </source>
</evidence>
<sequence>MGLVDAGRQTYPPWNMSRRLLFPCLLLVLAACVRNPVTGKRQLSLVSTQDEIEIGKQAAQDARQSLGLLQHPAAQEYVARVGRSLAAKSERPDLPWSFQVLDDPTVNAFALPGGPIFVTRGILTHLNSEAELAAVLGHEIGHVTARHSATQITRAQLSQLGLGLGTVLVPDLARYGGLASAGLQLMLLKYGRDAETQADELGLRYMLDERYDAREMVGLFQMLSRVSGTEGSRLPTWLATHPNPEDRLKETQRRLAGLNLDASTLRVEREPFLRLLQDMPYGENPRQGFFQGARFLHPELRFQLDFPQGWKMANQTQAVLAVSPQQDALVGLGVVGNVPPEQALRQFFANQAVQPLPVAPVGLPPLTRYFEARTEQGVLQGVTAFVSHGGSTYQLIGYTAAGQLAAHEPAFRATLASFRELNDPAVLGVQPARIDLVTLGEPMTLEQFNARHPSTVPLKELATLNGLEPGGAIPAGRMVKRVVGGVLPRSP</sequence>
<proteinExistence type="predicted"/>
<dbReference type="GO" id="GO:0004222">
    <property type="term" value="F:metalloendopeptidase activity"/>
    <property type="evidence" value="ECO:0007669"/>
    <property type="project" value="InterPro"/>
</dbReference>
<feature type="domain" description="Peptidase M48" evidence="7">
    <location>
        <begin position="73"/>
        <end position="253"/>
    </location>
</feature>
<dbReference type="AlphaFoldDB" id="A0AAC8QGN2"/>
<dbReference type="GO" id="GO:0046872">
    <property type="term" value="F:metal ion binding"/>
    <property type="evidence" value="ECO:0007669"/>
    <property type="project" value="UniProtKB-KW"/>
</dbReference>
<evidence type="ECO:0000313" key="8">
    <source>
        <dbReference type="EMBL" id="AKJ07413.1"/>
    </source>
</evidence>
<keyword evidence="3" id="KW-0479">Metal-binding</keyword>
<dbReference type="InterPro" id="IPR001915">
    <property type="entry name" value="Peptidase_M48"/>
</dbReference>
<dbReference type="Proteomes" id="UP000035579">
    <property type="component" value="Chromosome"/>
</dbReference>
<dbReference type="GO" id="GO:0016020">
    <property type="term" value="C:membrane"/>
    <property type="evidence" value="ECO:0007669"/>
    <property type="project" value="TreeGrafter"/>
</dbReference>
<keyword evidence="4" id="KW-0378">Hydrolase</keyword>
<comment type="cofactor">
    <cofactor evidence="1">
        <name>Zn(2+)</name>
        <dbReference type="ChEBI" id="CHEBI:29105"/>
    </cofactor>
</comment>
<dbReference type="GO" id="GO:0051603">
    <property type="term" value="P:proteolysis involved in protein catabolic process"/>
    <property type="evidence" value="ECO:0007669"/>
    <property type="project" value="TreeGrafter"/>
</dbReference>
<evidence type="ECO:0000259" key="7">
    <source>
        <dbReference type="Pfam" id="PF01435"/>
    </source>
</evidence>
<gene>
    <name evidence="8" type="ORF">AA314_09039</name>
</gene>
<dbReference type="CDD" id="cd07333">
    <property type="entry name" value="M48C_bepA_like"/>
    <property type="match status" value="1"/>
</dbReference>
<accession>A0AAC8QGN2</accession>
<reference evidence="8 9" key="1">
    <citation type="submission" date="2015-05" db="EMBL/GenBank/DDBJ databases">
        <title>Genome assembly of Archangium gephyra DSM 2261.</title>
        <authorList>
            <person name="Sharma G."/>
            <person name="Subramanian S."/>
        </authorList>
    </citation>
    <scope>NUCLEOTIDE SEQUENCE [LARGE SCALE GENOMIC DNA]</scope>
    <source>
        <strain evidence="8 9">DSM 2261</strain>
    </source>
</reference>
<evidence type="ECO:0000256" key="1">
    <source>
        <dbReference type="ARBA" id="ARBA00001947"/>
    </source>
</evidence>
<evidence type="ECO:0000256" key="5">
    <source>
        <dbReference type="ARBA" id="ARBA00022833"/>
    </source>
</evidence>
<keyword evidence="2 8" id="KW-0645">Protease</keyword>
<protein>
    <submittedName>
        <fullName evidence="8">Zn-dependent protease</fullName>
    </submittedName>
</protein>
<evidence type="ECO:0000313" key="9">
    <source>
        <dbReference type="Proteomes" id="UP000035579"/>
    </source>
</evidence>
<evidence type="ECO:0000256" key="3">
    <source>
        <dbReference type="ARBA" id="ARBA00022723"/>
    </source>
</evidence>
<evidence type="ECO:0000256" key="6">
    <source>
        <dbReference type="ARBA" id="ARBA00023049"/>
    </source>
</evidence>
<dbReference type="InterPro" id="IPR051156">
    <property type="entry name" value="Mito/Outer_Membr_Metalloprot"/>
</dbReference>
<keyword evidence="5" id="KW-0862">Zinc</keyword>
<dbReference type="Gene3D" id="3.30.2010.10">
    <property type="entry name" value="Metalloproteases ('zincins'), catalytic domain"/>
    <property type="match status" value="1"/>
</dbReference>
<dbReference type="Pfam" id="PF01435">
    <property type="entry name" value="Peptidase_M48"/>
    <property type="match status" value="1"/>
</dbReference>
<keyword evidence="6" id="KW-0482">Metalloprotease</keyword>
<name>A0AAC8QGN2_9BACT</name>
<dbReference type="PANTHER" id="PTHR22726">
    <property type="entry name" value="METALLOENDOPEPTIDASE OMA1"/>
    <property type="match status" value="1"/>
</dbReference>
<dbReference type="PANTHER" id="PTHR22726:SF1">
    <property type="entry name" value="METALLOENDOPEPTIDASE OMA1, MITOCHONDRIAL"/>
    <property type="match status" value="1"/>
</dbReference>
<dbReference type="KEGG" id="age:AA314_09039"/>
<evidence type="ECO:0000256" key="4">
    <source>
        <dbReference type="ARBA" id="ARBA00022801"/>
    </source>
</evidence>
<organism evidence="8 9">
    <name type="scientific">Archangium gephyra</name>
    <dbReference type="NCBI Taxonomy" id="48"/>
    <lineage>
        <taxon>Bacteria</taxon>
        <taxon>Pseudomonadati</taxon>
        <taxon>Myxococcota</taxon>
        <taxon>Myxococcia</taxon>
        <taxon>Myxococcales</taxon>
        <taxon>Cystobacterineae</taxon>
        <taxon>Archangiaceae</taxon>
        <taxon>Archangium</taxon>
    </lineage>
</organism>
<dbReference type="EMBL" id="CP011509">
    <property type="protein sequence ID" value="AKJ07413.1"/>
    <property type="molecule type" value="Genomic_DNA"/>
</dbReference>